<dbReference type="Pfam" id="PF06203">
    <property type="entry name" value="CCT"/>
    <property type="match status" value="1"/>
</dbReference>
<dbReference type="EMBL" id="VIEB01000150">
    <property type="protein sequence ID" value="TQE03782.1"/>
    <property type="molecule type" value="Genomic_DNA"/>
</dbReference>
<dbReference type="AlphaFoldDB" id="A0A540MYB5"/>
<dbReference type="PANTHER" id="PTHR31319">
    <property type="entry name" value="ZINC FINGER PROTEIN CONSTANS-LIKE 4"/>
    <property type="match status" value="1"/>
</dbReference>
<dbReference type="Proteomes" id="UP000315295">
    <property type="component" value="Unassembled WGS sequence"/>
</dbReference>
<protein>
    <recommendedName>
        <fullName evidence="5">CCT domain-containing protein</fullName>
    </recommendedName>
</protein>
<dbReference type="GO" id="GO:0003700">
    <property type="term" value="F:DNA-binding transcription factor activity"/>
    <property type="evidence" value="ECO:0007669"/>
    <property type="project" value="TreeGrafter"/>
</dbReference>
<dbReference type="GO" id="GO:0009909">
    <property type="term" value="P:regulation of flower development"/>
    <property type="evidence" value="ECO:0007669"/>
    <property type="project" value="InterPro"/>
</dbReference>
<dbReference type="GO" id="GO:0005634">
    <property type="term" value="C:nucleus"/>
    <property type="evidence" value="ECO:0007669"/>
    <property type="project" value="UniProtKB-SubCell"/>
</dbReference>
<gene>
    <name evidence="6" type="ORF">C1H46_010589</name>
</gene>
<feature type="compositionally biased region" description="Basic and acidic residues" evidence="4">
    <location>
        <begin position="92"/>
        <end position="104"/>
    </location>
</feature>
<feature type="region of interest" description="Disordered" evidence="4">
    <location>
        <begin position="1"/>
        <end position="23"/>
    </location>
</feature>
<organism evidence="6 7">
    <name type="scientific">Malus baccata</name>
    <name type="common">Siberian crab apple</name>
    <name type="synonym">Pyrus baccata</name>
    <dbReference type="NCBI Taxonomy" id="106549"/>
    <lineage>
        <taxon>Eukaryota</taxon>
        <taxon>Viridiplantae</taxon>
        <taxon>Streptophyta</taxon>
        <taxon>Embryophyta</taxon>
        <taxon>Tracheophyta</taxon>
        <taxon>Spermatophyta</taxon>
        <taxon>Magnoliopsida</taxon>
        <taxon>eudicotyledons</taxon>
        <taxon>Gunneridae</taxon>
        <taxon>Pentapetalae</taxon>
        <taxon>rosids</taxon>
        <taxon>fabids</taxon>
        <taxon>Rosales</taxon>
        <taxon>Rosaceae</taxon>
        <taxon>Amygdaloideae</taxon>
        <taxon>Maleae</taxon>
        <taxon>Malus</taxon>
    </lineage>
</organism>
<evidence type="ECO:0000256" key="1">
    <source>
        <dbReference type="ARBA" id="ARBA00004123"/>
    </source>
</evidence>
<keyword evidence="2 3" id="KW-0539">Nucleus</keyword>
<feature type="domain" description="CCT" evidence="5">
    <location>
        <begin position="436"/>
        <end position="478"/>
    </location>
</feature>
<feature type="region of interest" description="Disordered" evidence="4">
    <location>
        <begin position="462"/>
        <end position="490"/>
    </location>
</feature>
<evidence type="ECO:0000256" key="4">
    <source>
        <dbReference type="SAM" id="MobiDB-lite"/>
    </source>
</evidence>
<proteinExistence type="predicted"/>
<feature type="region of interest" description="Disordered" evidence="4">
    <location>
        <begin position="385"/>
        <end position="447"/>
    </location>
</feature>
<evidence type="ECO:0000313" key="6">
    <source>
        <dbReference type="EMBL" id="TQE03782.1"/>
    </source>
</evidence>
<dbReference type="PROSITE" id="PS51017">
    <property type="entry name" value="CCT"/>
    <property type="match status" value="1"/>
</dbReference>
<dbReference type="PANTHER" id="PTHR31319:SF97">
    <property type="entry name" value="CCT DOMAIN-CONTAINING PROTEIN"/>
    <property type="match status" value="1"/>
</dbReference>
<accession>A0A540MYB5</accession>
<dbReference type="InterPro" id="IPR045281">
    <property type="entry name" value="CONSTANS-like"/>
</dbReference>
<evidence type="ECO:0000256" key="3">
    <source>
        <dbReference type="PROSITE-ProRule" id="PRU00357"/>
    </source>
</evidence>
<sequence>MRDRRVGEITQANPSRADIFGNDGVPAFKTSECEGQDEELDDIVVGKEDLAVGLPRTSVLQLDEPKEKGLTNTASANKNKLSETDSMIGGEQIEKGQPELNNEKPNRELRNQAADLMGCVGNGTTDPQMQCVMFDSPNGVSKVPEIKAKTIHDSKETPSLELTLMTQRDVRNTGFSGHDRNVLRHSDNSAFLRYNFPTNSKQAPSGNVGSYSSLDNSLGAAKAKSFQNFQYNSYGTPLYQRSNGSSNNNDTDSVTNKFFINEEASEDKAEPGSTLKCLHESSVFQPDHNRSMAYNQPIEHGHADAAVHNTTLSQGWNMNQHVQVQQQHHMYNVRQHQQILNNDDLSLKNLAAAAPLCGSSDVQCVPMEGNVGSNSLHGCALERNNSSNGQSGGSFAINSRGTYTESGKDIAGEEGTSSATENGSKSGVDQNRRAQREAALHKFRQKRKDRCFEKKVRYQSRKKLAEQRPRVRGQFVRQVVNENKGNDTDS</sequence>
<feature type="region of interest" description="Disordered" evidence="4">
    <location>
        <begin position="64"/>
        <end position="104"/>
    </location>
</feature>
<dbReference type="GO" id="GO:2000028">
    <property type="term" value="P:regulation of photoperiodism, flowering"/>
    <property type="evidence" value="ECO:0007669"/>
    <property type="project" value="TreeGrafter"/>
</dbReference>
<comment type="caution">
    <text evidence="6">The sequence shown here is derived from an EMBL/GenBank/DDBJ whole genome shotgun (WGS) entry which is preliminary data.</text>
</comment>
<feature type="compositionally biased region" description="Polar residues" evidence="4">
    <location>
        <begin position="70"/>
        <end position="79"/>
    </location>
</feature>
<name>A0A540MYB5_MALBA</name>
<dbReference type="InterPro" id="IPR010402">
    <property type="entry name" value="CCT_domain"/>
</dbReference>
<feature type="compositionally biased region" description="Polar residues" evidence="4">
    <location>
        <begin position="415"/>
        <end position="429"/>
    </location>
</feature>
<evidence type="ECO:0000259" key="5">
    <source>
        <dbReference type="PROSITE" id="PS51017"/>
    </source>
</evidence>
<keyword evidence="7" id="KW-1185">Reference proteome</keyword>
<reference evidence="6 7" key="1">
    <citation type="journal article" date="2019" name="G3 (Bethesda)">
        <title>Sequencing of a Wild Apple (Malus baccata) Genome Unravels the Differences Between Cultivated and Wild Apple Species Regarding Disease Resistance and Cold Tolerance.</title>
        <authorList>
            <person name="Chen X."/>
        </authorList>
    </citation>
    <scope>NUCLEOTIDE SEQUENCE [LARGE SCALE GENOMIC DNA]</scope>
    <source>
        <strain evidence="7">cv. Shandingzi</strain>
        <tissue evidence="6">Leaves</tissue>
    </source>
</reference>
<feature type="compositionally biased region" description="Polar residues" evidence="4">
    <location>
        <begin position="396"/>
        <end position="405"/>
    </location>
</feature>
<dbReference type="STRING" id="106549.A0A540MYB5"/>
<comment type="subcellular location">
    <subcellularLocation>
        <location evidence="1 3">Nucleus</location>
    </subcellularLocation>
</comment>
<evidence type="ECO:0000313" key="7">
    <source>
        <dbReference type="Proteomes" id="UP000315295"/>
    </source>
</evidence>
<evidence type="ECO:0000256" key="2">
    <source>
        <dbReference type="ARBA" id="ARBA00023242"/>
    </source>
</evidence>
<feature type="compositionally biased region" description="Basic and acidic residues" evidence="4">
    <location>
        <begin position="430"/>
        <end position="440"/>
    </location>
</feature>